<sequence length="457" mass="51190">MKGWHAHRDAVDALLESYRRIPPGSRVRLAKKTSNLFRPRAENDTPGLDVSGLDGVIAIDTAAQTADVQGVCTYEDLVAATLRLGFIPYVVPQLRTITLGGAVTGLGIESTSFRNGLPHESVLEMDILTGSGEIVTATPDNEHAQLFEAFPNSYGSLGYATRLKIKLEQVPQYVTLRHVRMADAAQAVKAIETIAETGEWHGERVDGLDGTAFTPDEIYLTLAHFTDTLPSGGPAALSDYTGQQVYYRSIQQRETDALSMNDYIWRWDTDWFWCSGAFGAQNKWIRRIWPARYRRSDVFHKIVGLDEKLGIIKTLDRIKKVPGRERVIQDIEVPLDKVPEFLEWFDAEVGMRPVWLCPLRTTRSWPAYPLEPGTTYVNAGFWGTVEVPADAPAGLVNRKVEEAVHAMGGHKSLYSEAFYDKETFDQMYGGEVLDAARRRYDPDSRLSTLYEKAVRNS</sequence>
<dbReference type="KEGG" id="aez:C3E78_02190"/>
<evidence type="ECO:0000256" key="2">
    <source>
        <dbReference type="ARBA" id="ARBA00012405"/>
    </source>
</evidence>
<dbReference type="EMBL" id="CP026952">
    <property type="protein sequence ID" value="AWB91125.1"/>
    <property type="molecule type" value="Genomic_DNA"/>
</dbReference>
<dbReference type="GO" id="GO:0071949">
    <property type="term" value="F:FAD binding"/>
    <property type="evidence" value="ECO:0007669"/>
    <property type="project" value="InterPro"/>
</dbReference>
<evidence type="ECO:0000256" key="6">
    <source>
        <dbReference type="ARBA" id="ARBA00022989"/>
    </source>
</evidence>
<dbReference type="AlphaFoldDB" id="A0A2S0WIG4"/>
<accession>A0A5F2EQ00</accession>
<dbReference type="InterPro" id="IPR036318">
    <property type="entry name" value="FAD-bd_PCMH-like_sf"/>
</dbReference>
<evidence type="ECO:0000256" key="4">
    <source>
        <dbReference type="ARBA" id="ARBA00022692"/>
    </source>
</evidence>
<dbReference type="PANTHER" id="PTHR10801:SF0">
    <property type="entry name" value="DELTA(24)-STEROL REDUCTASE"/>
    <property type="match status" value="1"/>
</dbReference>
<comment type="subcellular location">
    <subcellularLocation>
        <location evidence="1">Membrane</location>
        <topology evidence="1">Single-pass membrane protein</topology>
    </subcellularLocation>
</comment>
<dbReference type="GO" id="GO:0016020">
    <property type="term" value="C:membrane"/>
    <property type="evidence" value="ECO:0007669"/>
    <property type="project" value="UniProtKB-SubCell"/>
</dbReference>
<evidence type="ECO:0000313" key="11">
    <source>
        <dbReference type="Proteomes" id="UP000244384"/>
    </source>
</evidence>
<keyword evidence="4" id="KW-0812">Transmembrane</keyword>
<protein>
    <recommendedName>
        <fullName evidence="2">Delta(24)-sterol reductase</fullName>
        <ecNumber evidence="2">1.3.1.72</ecNumber>
    </recommendedName>
</protein>
<evidence type="ECO:0000256" key="1">
    <source>
        <dbReference type="ARBA" id="ARBA00004167"/>
    </source>
</evidence>
<dbReference type="InterPro" id="IPR016164">
    <property type="entry name" value="FAD-linked_Oxase-like_C"/>
</dbReference>
<name>A0A2S0WIG4_9ACTN</name>
<evidence type="ECO:0000259" key="9">
    <source>
        <dbReference type="PROSITE" id="PS51387"/>
    </source>
</evidence>
<dbReference type="Gene3D" id="3.30.465.10">
    <property type="match status" value="1"/>
</dbReference>
<evidence type="ECO:0000313" key="10">
    <source>
        <dbReference type="EMBL" id="AWB91125.1"/>
    </source>
</evidence>
<keyword evidence="8" id="KW-0472">Membrane</keyword>
<evidence type="ECO:0000256" key="3">
    <source>
        <dbReference type="ARBA" id="ARBA00022630"/>
    </source>
</evidence>
<dbReference type="SUPFAM" id="SSF55103">
    <property type="entry name" value="FAD-linked oxidases, C-terminal domain"/>
    <property type="match status" value="1"/>
</dbReference>
<keyword evidence="11" id="KW-1185">Reference proteome</keyword>
<dbReference type="GO" id="GO:0050614">
    <property type="term" value="F:Delta24-sterol reductase activity"/>
    <property type="evidence" value="ECO:0007669"/>
    <property type="project" value="UniProtKB-EC"/>
</dbReference>
<evidence type="ECO:0000256" key="8">
    <source>
        <dbReference type="ARBA" id="ARBA00023136"/>
    </source>
</evidence>
<gene>
    <name evidence="10" type="ORF">C3E78_02190</name>
</gene>
<reference evidence="11" key="1">
    <citation type="submission" date="2018-01" db="EMBL/GenBank/DDBJ databases">
        <authorList>
            <person name="Li J."/>
        </authorList>
    </citation>
    <scope>NUCLEOTIDE SEQUENCE [LARGE SCALE GENOMIC DNA]</scope>
    <source>
        <strain evidence="11">592</strain>
    </source>
</reference>
<dbReference type="RefSeq" id="WP_108576771.1">
    <property type="nucleotide sequence ID" value="NZ_CP026952.1"/>
</dbReference>
<dbReference type="EC" id="1.3.1.72" evidence="2"/>
<dbReference type="SUPFAM" id="SSF56176">
    <property type="entry name" value="FAD-binding/transporter-associated domain-like"/>
    <property type="match status" value="1"/>
</dbReference>
<dbReference type="InterPro" id="IPR016169">
    <property type="entry name" value="FAD-bd_PCMH_sub2"/>
</dbReference>
<dbReference type="PROSITE" id="PS51387">
    <property type="entry name" value="FAD_PCMH"/>
    <property type="match status" value="1"/>
</dbReference>
<evidence type="ECO:0000256" key="7">
    <source>
        <dbReference type="ARBA" id="ARBA00023002"/>
    </source>
</evidence>
<dbReference type="InterPro" id="IPR006094">
    <property type="entry name" value="Oxid_FAD_bind_N"/>
</dbReference>
<dbReference type="InterPro" id="IPR040165">
    <property type="entry name" value="Diminuto-like"/>
</dbReference>
<dbReference type="OrthoDB" id="5482059at2"/>
<keyword evidence="3" id="KW-0285">Flavoprotein</keyword>
<dbReference type="Pfam" id="PF01565">
    <property type="entry name" value="FAD_binding_4"/>
    <property type="match status" value="1"/>
</dbReference>
<keyword evidence="7" id="KW-0560">Oxidoreductase</keyword>
<keyword evidence="5" id="KW-0274">FAD</keyword>
<keyword evidence="6" id="KW-1133">Transmembrane helix</keyword>
<dbReference type="InterPro" id="IPR016166">
    <property type="entry name" value="FAD-bd_PCMH"/>
</dbReference>
<proteinExistence type="predicted"/>
<evidence type="ECO:0000256" key="5">
    <source>
        <dbReference type="ARBA" id="ARBA00022827"/>
    </source>
</evidence>
<dbReference type="Proteomes" id="UP000244384">
    <property type="component" value="Chromosome"/>
</dbReference>
<accession>A0A2S0WIG4</accession>
<feature type="domain" description="FAD-binding PCMH-type" evidence="9">
    <location>
        <begin position="1"/>
        <end position="170"/>
    </location>
</feature>
<organism evidence="10 11">
    <name type="scientific">Aeromicrobium chenweiae</name>
    <dbReference type="NCBI Taxonomy" id="2079793"/>
    <lineage>
        <taxon>Bacteria</taxon>
        <taxon>Bacillati</taxon>
        <taxon>Actinomycetota</taxon>
        <taxon>Actinomycetes</taxon>
        <taxon>Propionibacteriales</taxon>
        <taxon>Nocardioidaceae</taxon>
        <taxon>Aeromicrobium</taxon>
    </lineage>
</organism>
<dbReference type="PANTHER" id="PTHR10801">
    <property type="entry name" value="24-DEHYDROCHOLESTEROL REDUCTASE"/>
    <property type="match status" value="1"/>
</dbReference>